<name>L2G1R3_COLFN</name>
<feature type="region of interest" description="Disordered" evidence="1">
    <location>
        <begin position="1"/>
        <end position="23"/>
    </location>
</feature>
<organism evidence="2">
    <name type="scientific">Colletotrichum fructicola (strain Nara gc5)</name>
    <name type="common">Anthracnose fungus</name>
    <name type="synonym">Colletotrichum gloeosporioides (strain Nara gc5)</name>
    <dbReference type="NCBI Taxonomy" id="1213859"/>
    <lineage>
        <taxon>Eukaryota</taxon>
        <taxon>Fungi</taxon>
        <taxon>Dikarya</taxon>
        <taxon>Ascomycota</taxon>
        <taxon>Pezizomycotina</taxon>
        <taxon>Sordariomycetes</taxon>
        <taxon>Hypocreomycetidae</taxon>
        <taxon>Glomerellales</taxon>
        <taxon>Glomerellaceae</taxon>
        <taxon>Colletotrichum</taxon>
        <taxon>Colletotrichum gloeosporioides species complex</taxon>
    </lineage>
</organism>
<sequence>MHGIQLQPDHQDGRVSDGRPSHVATSDIDESFVKAAEDILNRSALLCAELDLLRSAVEKEAEKVNNHWHAYIPGFSTFWQSNSNQKTRAEALLQRTKEPLKDPEAEGALHRDFRLLEGELSSYENHWAAIKKCRSVTWFRYAVPYSKTDASGQSSVFVSAIVDNGHEWLRVLSSTERGLLVQMAEADFPWDEPDDEDDDPDLQEVIDDDETQIEILKSWSPAGYRQVSPRGAEFRRRPDFSSYRVCRDNTSRSSAPGDCYNEPAGSWELDPLTPTLNIDPSIFVALTTDICHNHGSQRKWRPKILEDVTDEAEHGPRLGNSLYPILRGHTLVCTREAAETCLRMVYDASTEDEVARLEILLGQETLRGKQDDKMSFLARVLKQDGWPLSEKDSPTTEERRKKLIARLEKYSCHPVPADLQLPIRIVEDFRRPHVHDEVAKGTLPKVALAVEPTLNETNCSSFMFGWKTGYTTITCNRHAVRRLGNLVKKLRWSRDAVTAPILALDWARGLAKIPFSGEVLVDGPAKPASAH</sequence>
<evidence type="ECO:0000256" key="1">
    <source>
        <dbReference type="SAM" id="MobiDB-lite"/>
    </source>
</evidence>
<feature type="compositionally biased region" description="Basic and acidic residues" evidence="1">
    <location>
        <begin position="9"/>
        <end position="20"/>
    </location>
</feature>
<dbReference type="PANTHER" id="PTHR13379">
    <property type="entry name" value="UNCHARACTERIZED DUF1308"/>
    <property type="match status" value="1"/>
</dbReference>
<dbReference type="EMBL" id="KB020727">
    <property type="protein sequence ID" value="ELA31933.1"/>
    <property type="molecule type" value="Genomic_DNA"/>
</dbReference>
<gene>
    <name evidence="2" type="ORF">CGGC5_7953</name>
</gene>
<dbReference type="HOGENOM" id="CLU_033444_1_0_1"/>
<protein>
    <recommendedName>
        <fullName evidence="3">DUF1308 domain-containing protein</fullName>
    </recommendedName>
</protein>
<accession>L2G1R3</accession>
<dbReference type="PANTHER" id="PTHR13379:SF0">
    <property type="entry name" value="UPF0415 PROTEIN C7ORF25"/>
    <property type="match status" value="1"/>
</dbReference>
<dbReference type="STRING" id="1213859.L2G1R3"/>
<reference evidence="2" key="1">
    <citation type="submission" date="2012-08" db="EMBL/GenBank/DDBJ databases">
        <title>Genome analysis of Colletotrichum orbiculare and Colletotrichum fructicola.</title>
        <authorList>
            <person name="Gan P.H.P."/>
            <person name="Ikeda K."/>
            <person name="Irieda H."/>
            <person name="Narusaka M."/>
            <person name="O'Connell R.J."/>
            <person name="Narusaka Y."/>
            <person name="Takano Y."/>
            <person name="Kubo Y."/>
            <person name="Shirasu K."/>
        </authorList>
    </citation>
    <scope>NUCLEOTIDE SEQUENCE</scope>
    <source>
        <strain evidence="2">Nara gc5</strain>
    </source>
</reference>
<proteinExistence type="predicted"/>
<dbReference type="AlphaFoldDB" id="L2G1R3"/>
<evidence type="ECO:0000313" key="2">
    <source>
        <dbReference type="EMBL" id="ELA31933.1"/>
    </source>
</evidence>
<evidence type="ECO:0008006" key="3">
    <source>
        <dbReference type="Google" id="ProtNLM"/>
    </source>
</evidence>